<reference evidence="4 5" key="1">
    <citation type="submission" date="2019-07" db="EMBL/GenBank/DDBJ databases">
        <title>Genomics analysis of Aphanomyces spp. identifies a new class of oomycete effector associated with host adaptation.</title>
        <authorList>
            <person name="Gaulin E."/>
        </authorList>
    </citation>
    <scope>NUCLEOTIDE SEQUENCE [LARGE SCALE GENOMIC DNA]</scope>
    <source>
        <strain evidence="4 5">ATCC 201684</strain>
    </source>
</reference>
<feature type="coiled-coil region" evidence="2">
    <location>
        <begin position="607"/>
        <end position="634"/>
    </location>
</feature>
<dbReference type="Gene3D" id="1.20.5.190">
    <property type="match status" value="2"/>
</dbReference>
<keyword evidence="5" id="KW-1185">Reference proteome</keyword>
<dbReference type="PANTHER" id="PTHR22590">
    <property type="entry name" value="MYOSIN MOTOR DOMAIN-CONTAINING PROTEIN"/>
    <property type="match status" value="1"/>
</dbReference>
<evidence type="ECO:0000256" key="2">
    <source>
        <dbReference type="SAM" id="Coils"/>
    </source>
</evidence>
<organism evidence="4 5">
    <name type="scientific">Aphanomyces euteiches</name>
    <dbReference type="NCBI Taxonomy" id="100861"/>
    <lineage>
        <taxon>Eukaryota</taxon>
        <taxon>Sar</taxon>
        <taxon>Stramenopiles</taxon>
        <taxon>Oomycota</taxon>
        <taxon>Saprolegniomycetes</taxon>
        <taxon>Saprolegniales</taxon>
        <taxon>Verrucalvaceae</taxon>
        <taxon>Aphanomyces</taxon>
    </lineage>
</organism>
<keyword evidence="2" id="KW-0175">Coiled coil</keyword>
<keyword evidence="1" id="KW-0677">Repeat</keyword>
<feature type="region of interest" description="Disordered" evidence="3">
    <location>
        <begin position="1"/>
        <end position="67"/>
    </location>
</feature>
<dbReference type="SMART" id="SM00015">
    <property type="entry name" value="IQ"/>
    <property type="match status" value="8"/>
</dbReference>
<feature type="compositionally biased region" description="Low complexity" evidence="3">
    <location>
        <begin position="8"/>
        <end position="27"/>
    </location>
</feature>
<dbReference type="AlphaFoldDB" id="A0A6G0WF66"/>
<evidence type="ECO:0000256" key="3">
    <source>
        <dbReference type="SAM" id="MobiDB-lite"/>
    </source>
</evidence>
<dbReference type="PANTHER" id="PTHR22590:SF5">
    <property type="entry name" value="MYOSIN MOTOR DOMAIN-CONTAINING PROTEIN"/>
    <property type="match status" value="1"/>
</dbReference>
<protein>
    <submittedName>
        <fullName evidence="4">Uncharacterized protein</fullName>
    </submittedName>
</protein>
<gene>
    <name evidence="4" type="ORF">Ae201684_015687</name>
</gene>
<feature type="compositionally biased region" description="Basic residues" evidence="3">
    <location>
        <begin position="52"/>
        <end position="65"/>
    </location>
</feature>
<name>A0A6G0WF66_9STRA</name>
<feature type="region of interest" description="Disordered" evidence="3">
    <location>
        <begin position="995"/>
        <end position="1027"/>
    </location>
</feature>
<dbReference type="InterPro" id="IPR052318">
    <property type="entry name" value="CellDiv_DevSignal_Domain"/>
</dbReference>
<evidence type="ECO:0000313" key="4">
    <source>
        <dbReference type="EMBL" id="KAF0726024.1"/>
    </source>
</evidence>
<proteinExistence type="predicted"/>
<evidence type="ECO:0000256" key="1">
    <source>
        <dbReference type="ARBA" id="ARBA00022737"/>
    </source>
</evidence>
<dbReference type="VEuPathDB" id="FungiDB:AeMF1_001672"/>
<accession>A0A6G0WF66</accession>
<feature type="compositionally biased region" description="Basic and acidic residues" evidence="3">
    <location>
        <begin position="1012"/>
        <end position="1021"/>
    </location>
</feature>
<dbReference type="PROSITE" id="PS50096">
    <property type="entry name" value="IQ"/>
    <property type="match status" value="7"/>
</dbReference>
<evidence type="ECO:0000313" key="5">
    <source>
        <dbReference type="Proteomes" id="UP000481153"/>
    </source>
</evidence>
<dbReference type="EMBL" id="VJMJ01000229">
    <property type="protein sequence ID" value="KAF0726024.1"/>
    <property type="molecule type" value="Genomic_DNA"/>
</dbReference>
<dbReference type="Pfam" id="PF00612">
    <property type="entry name" value="IQ"/>
    <property type="match status" value="7"/>
</dbReference>
<dbReference type="InterPro" id="IPR000048">
    <property type="entry name" value="IQ_motif_EF-hand-BS"/>
</dbReference>
<comment type="caution">
    <text evidence="4">The sequence shown here is derived from an EMBL/GenBank/DDBJ whole genome shotgun (WGS) entry which is preliminary data.</text>
</comment>
<dbReference type="Proteomes" id="UP000481153">
    <property type="component" value="Unassembled WGS sequence"/>
</dbReference>
<sequence>MGRDAKLPRLASSLVPPSSSSISPLASWCPNDRHRVDKSALNSFRQSQPQKKTQKQLQRQRRRQSLKPVALSTLDQRILVLYNSKLSRELSTVSPPPPSSSWPPEATHAAQTIQRVLRGHWCRRAIFAFFGPVNQQKALTIQRVYRGHTARVLISRRRQQIARYAAIRLQAWIRGVLARDFVALLVVRDTIDRVKLLQRVYRGHCGRRRAARVRWLRHMANALIIQRVFRGFQGRSKVRRILDEASANARAIAAAARRHAVSSRCQGCSWSHCTPSSLVRCLLAVLFGSYNLPRAKQLGLDGVTLFPTDAIFPLLVSVVMQLQGDKLELAMVYLDHARRLGLLDSVLRQVETLYFMAALEWQPGNPVVCFAFAVFLASIGNVRRAETYFKQALRASPLEYPLESYFARQALADALLATYKRFLCLVKLPAHLHVKLSTRKLGRPDFPGAALGVRLTRCNHYAVIAPEETQEKEERIRCNAIFIADDELAHLCQEGGQKHGLYRRHRRRQPLKDLALLQEARSTVKLTAQQAELLVNQLVLLLPSIAPDATQGPTYVLVLPRLLRLREQTAWAHAQYEAVVNIQRLYRGHVVRYRKTRLWLCDRIRDVQMQQLQLQLAQRKALRLERAAAATQIQAIYRGVVQRRHWKHMEAAAIVIQAMMRGQLAKRRVEAIRQGNEMQIPVVRVFHRGVDLQGKLLVLTIDHAGLSFRFTGVDFQACCEYTGCCPRGRTLAMIDLFHRQYAADCLGQPIFHLGHVGVVLAVDDTTAAGQIRLWCHFDGPSSAAAASSSRQVSLSLADAAWGIRSALSKRQSSGTPPSAAAASAALFPLPVDPTNINQLVAAMLPHLALVPAMDVPTRAMQLLSRAPLKLAVVPPVAMPLFVPSVVPRPYATMLATKPKLTPAMVRQLAKPYATRLRLDSSLQLQHAFRRRDLSARISLSPAFPPRESIFRKQCPRHFTAYARCKCWLPQTKGAFAHVAALEAALSLARPDADKSRPTILTNEIPNPSRRMWNYEKNEKMRSPPQKQ</sequence>